<dbReference type="AlphaFoldDB" id="A0A9P6W1Z4"/>
<dbReference type="Proteomes" id="UP000777482">
    <property type="component" value="Unassembled WGS sequence"/>
</dbReference>
<dbReference type="InterPro" id="IPR045114">
    <property type="entry name" value="Csn12-like"/>
</dbReference>
<gene>
    <name evidence="2" type="ORF">C6P46_003238</name>
</gene>
<dbReference type="OrthoDB" id="5404651at2759"/>
<dbReference type="GO" id="GO:0070390">
    <property type="term" value="C:transcription export complex 2"/>
    <property type="evidence" value="ECO:0007669"/>
    <property type="project" value="TreeGrafter"/>
</dbReference>
<reference evidence="2 3" key="1">
    <citation type="submission" date="2020-11" db="EMBL/GenBank/DDBJ databases">
        <title>Kefir isolates.</title>
        <authorList>
            <person name="Marcisauskas S."/>
            <person name="Kim Y."/>
            <person name="Blasche S."/>
        </authorList>
    </citation>
    <scope>NUCLEOTIDE SEQUENCE [LARGE SCALE GENOMIC DNA]</scope>
    <source>
        <strain evidence="2 3">KR</strain>
    </source>
</reference>
<evidence type="ECO:0000313" key="2">
    <source>
        <dbReference type="EMBL" id="KAG0662498.1"/>
    </source>
</evidence>
<dbReference type="GO" id="GO:0000973">
    <property type="term" value="P:post-transcriptional tethering of RNA polymerase II gene DNA at nuclear periphery"/>
    <property type="evidence" value="ECO:0007669"/>
    <property type="project" value="TreeGrafter"/>
</dbReference>
<dbReference type="PANTHER" id="PTHR12732:SF8">
    <property type="entry name" value="NUCLEAR MRNA EXPORT PROTEIN THP1"/>
    <property type="match status" value="1"/>
</dbReference>
<dbReference type="GO" id="GO:0003723">
    <property type="term" value="F:RNA binding"/>
    <property type="evidence" value="ECO:0007669"/>
    <property type="project" value="InterPro"/>
</dbReference>
<dbReference type="GO" id="GO:0006368">
    <property type="term" value="P:transcription elongation by RNA polymerase II"/>
    <property type="evidence" value="ECO:0007669"/>
    <property type="project" value="TreeGrafter"/>
</dbReference>
<name>A0A9P6W1Z4_RHOMI</name>
<dbReference type="InterPro" id="IPR036388">
    <property type="entry name" value="WH-like_DNA-bd_sf"/>
</dbReference>
<dbReference type="Gene3D" id="1.10.10.10">
    <property type="entry name" value="Winged helix-like DNA-binding domain superfamily/Winged helix DNA-binding domain"/>
    <property type="match status" value="1"/>
</dbReference>
<dbReference type="PANTHER" id="PTHR12732">
    <property type="entry name" value="UNCHARACTERIZED PROTEASOME COMPONENT REGION PCI-CONTAINING"/>
    <property type="match status" value="1"/>
</dbReference>
<evidence type="ECO:0000259" key="1">
    <source>
        <dbReference type="PROSITE" id="PS50250"/>
    </source>
</evidence>
<dbReference type="PROSITE" id="PS50250">
    <property type="entry name" value="PCI"/>
    <property type="match status" value="1"/>
</dbReference>
<dbReference type="EMBL" id="PUHQ01000026">
    <property type="protein sequence ID" value="KAG0662498.1"/>
    <property type="molecule type" value="Genomic_DNA"/>
</dbReference>
<dbReference type="GO" id="GO:0016973">
    <property type="term" value="P:poly(A)+ mRNA export from nucleus"/>
    <property type="evidence" value="ECO:0007669"/>
    <property type="project" value="TreeGrafter"/>
</dbReference>
<sequence length="384" mass="42148">MDGWLAQVKQRYKAVDGAGFAALVDPDPTSTAFAALQHSLRSAPGLRATTYTSLTRSALTDNRTVADFLAVFLLYVRDADLPSHDTVALARAFSLLEDCFKSADRCFATSEGGWFVPTLRKLSRTLVSLGLAVGRAQGDPRLTRAGEAARMLSRPIAIAANDRTSESPCKRDALFFLANATFRVYFALSNLRLCDTVLNNVQNANAPMDEFTMADRLILTYLIAASLPLGFFPTLPLLQHFNLLEPYAALIPSLKRGDFRGVLSELNRWQAWHLKCGNYLLLREKLETICWRNLARRTLFVLTDGSPLPPTGPPTLSLPALLTAARLSFQDPSLDVDDVESMCVSLMDQGYIKAYILHSKRILVLQKGPRAGFPPIATVNAVGG</sequence>
<comment type="caution">
    <text evidence="2">The sequence shown here is derived from an EMBL/GenBank/DDBJ whole genome shotgun (WGS) entry which is preliminary data.</text>
</comment>
<accession>A0A9P6W1Z4</accession>
<keyword evidence="3" id="KW-1185">Reference proteome</keyword>
<organism evidence="2 3">
    <name type="scientific">Rhodotorula mucilaginosa</name>
    <name type="common">Yeast</name>
    <name type="synonym">Rhodotorula rubra</name>
    <dbReference type="NCBI Taxonomy" id="5537"/>
    <lineage>
        <taxon>Eukaryota</taxon>
        <taxon>Fungi</taxon>
        <taxon>Dikarya</taxon>
        <taxon>Basidiomycota</taxon>
        <taxon>Pucciniomycotina</taxon>
        <taxon>Microbotryomycetes</taxon>
        <taxon>Sporidiobolales</taxon>
        <taxon>Sporidiobolaceae</taxon>
        <taxon>Rhodotorula</taxon>
    </lineage>
</organism>
<feature type="domain" description="PCI" evidence="1">
    <location>
        <begin position="183"/>
        <end position="370"/>
    </location>
</feature>
<dbReference type="GO" id="GO:0003690">
    <property type="term" value="F:double-stranded DNA binding"/>
    <property type="evidence" value="ECO:0007669"/>
    <property type="project" value="InterPro"/>
</dbReference>
<proteinExistence type="predicted"/>
<evidence type="ECO:0000313" key="3">
    <source>
        <dbReference type="Proteomes" id="UP000777482"/>
    </source>
</evidence>
<protein>
    <recommendedName>
        <fullName evidence="1">PCI domain-containing protein</fullName>
    </recommendedName>
</protein>
<dbReference type="InterPro" id="IPR000717">
    <property type="entry name" value="PCI_dom"/>
</dbReference>